<dbReference type="OrthoDB" id="6597100at2759"/>
<accession>A0A8X6LNT6</accession>
<keyword evidence="3" id="KW-1185">Reference proteome</keyword>
<dbReference type="Gene3D" id="2.30.29.30">
    <property type="entry name" value="Pleckstrin-homology domain (PH domain)/Phosphotyrosine-binding domain (PTB)"/>
    <property type="match status" value="1"/>
</dbReference>
<name>A0A8X6LNT6_TRICU</name>
<protein>
    <recommendedName>
        <fullName evidence="4">PH domain-containing protein</fullName>
    </recommendedName>
</protein>
<proteinExistence type="predicted"/>
<feature type="region of interest" description="Disordered" evidence="1">
    <location>
        <begin position="13"/>
        <end position="49"/>
    </location>
</feature>
<evidence type="ECO:0000313" key="2">
    <source>
        <dbReference type="EMBL" id="GFR15147.1"/>
    </source>
</evidence>
<sequence length="138" mass="14672">MCVSYTASELLKNQSFSPPGSISSASSQSSGFSEASAATSSGSSGQKDYGGLDFKIVVDFKNGSQATIHLVAPSMQEKAAWTSDISQVRPTLKVTTKPSCEQRGDPACSSTRMLIPRKCRLAGEGEEKYPIKSRIPCK</sequence>
<dbReference type="InterPro" id="IPR011993">
    <property type="entry name" value="PH-like_dom_sf"/>
</dbReference>
<organism evidence="2 3">
    <name type="scientific">Trichonephila clavata</name>
    <name type="common">Joro spider</name>
    <name type="synonym">Nephila clavata</name>
    <dbReference type="NCBI Taxonomy" id="2740835"/>
    <lineage>
        <taxon>Eukaryota</taxon>
        <taxon>Metazoa</taxon>
        <taxon>Ecdysozoa</taxon>
        <taxon>Arthropoda</taxon>
        <taxon>Chelicerata</taxon>
        <taxon>Arachnida</taxon>
        <taxon>Araneae</taxon>
        <taxon>Araneomorphae</taxon>
        <taxon>Entelegynae</taxon>
        <taxon>Araneoidea</taxon>
        <taxon>Nephilidae</taxon>
        <taxon>Trichonephila</taxon>
    </lineage>
</organism>
<feature type="compositionally biased region" description="Low complexity" evidence="1">
    <location>
        <begin position="14"/>
        <end position="45"/>
    </location>
</feature>
<dbReference type="AlphaFoldDB" id="A0A8X6LNT6"/>
<gene>
    <name evidence="2" type="ORF">TNCT_656271</name>
</gene>
<comment type="caution">
    <text evidence="2">The sequence shown here is derived from an EMBL/GenBank/DDBJ whole genome shotgun (WGS) entry which is preliminary data.</text>
</comment>
<dbReference type="Proteomes" id="UP000887116">
    <property type="component" value="Unassembled WGS sequence"/>
</dbReference>
<evidence type="ECO:0008006" key="4">
    <source>
        <dbReference type="Google" id="ProtNLM"/>
    </source>
</evidence>
<reference evidence="2" key="1">
    <citation type="submission" date="2020-07" db="EMBL/GenBank/DDBJ databases">
        <title>Multicomponent nature underlies the extraordinary mechanical properties of spider dragline silk.</title>
        <authorList>
            <person name="Kono N."/>
            <person name="Nakamura H."/>
            <person name="Mori M."/>
            <person name="Yoshida Y."/>
            <person name="Ohtoshi R."/>
            <person name="Malay A.D."/>
            <person name="Moran D.A.P."/>
            <person name="Tomita M."/>
            <person name="Numata K."/>
            <person name="Arakawa K."/>
        </authorList>
    </citation>
    <scope>NUCLEOTIDE SEQUENCE</scope>
</reference>
<evidence type="ECO:0000256" key="1">
    <source>
        <dbReference type="SAM" id="MobiDB-lite"/>
    </source>
</evidence>
<dbReference type="EMBL" id="BMAO01007319">
    <property type="protein sequence ID" value="GFR15147.1"/>
    <property type="molecule type" value="Genomic_DNA"/>
</dbReference>
<evidence type="ECO:0000313" key="3">
    <source>
        <dbReference type="Proteomes" id="UP000887116"/>
    </source>
</evidence>